<dbReference type="WBParaSite" id="Minc3s09938g43657">
    <property type="protein sequence ID" value="Minc3s09938g43657"/>
    <property type="gene ID" value="Minc3s09938g43657"/>
</dbReference>
<dbReference type="GO" id="GO:0061343">
    <property type="term" value="P:cell adhesion involved in heart morphogenesis"/>
    <property type="evidence" value="ECO:0007669"/>
    <property type="project" value="TreeGrafter"/>
</dbReference>
<dbReference type="GO" id="GO:0003824">
    <property type="term" value="F:catalytic activity"/>
    <property type="evidence" value="ECO:0007669"/>
    <property type="project" value="InterPro"/>
</dbReference>
<keyword evidence="3 5" id="KW-1133">Transmembrane helix</keyword>
<evidence type="ECO:0000313" key="8">
    <source>
        <dbReference type="WBParaSite" id="Minc3s09938g43657"/>
    </source>
</evidence>
<dbReference type="InterPro" id="IPR036691">
    <property type="entry name" value="Endo/exonu/phosph_ase_sf"/>
</dbReference>
<keyword evidence="4 5" id="KW-0472">Membrane</keyword>
<dbReference type="InterPro" id="IPR019408">
    <property type="entry name" value="7TM_GPCR_serpentine_rcpt_Srab"/>
</dbReference>
<comment type="subcellular location">
    <subcellularLocation>
        <location evidence="1">Membrane</location>
        <topology evidence="1">Multi-pass membrane protein</topology>
    </subcellularLocation>
</comment>
<keyword evidence="7" id="KW-1185">Reference proteome</keyword>
<organism evidence="7 8">
    <name type="scientific">Meloidogyne incognita</name>
    <name type="common">Southern root-knot nematode worm</name>
    <name type="synonym">Oxyuris incognita</name>
    <dbReference type="NCBI Taxonomy" id="6306"/>
    <lineage>
        <taxon>Eukaryota</taxon>
        <taxon>Metazoa</taxon>
        <taxon>Ecdysozoa</taxon>
        <taxon>Nematoda</taxon>
        <taxon>Chromadorea</taxon>
        <taxon>Rhabditida</taxon>
        <taxon>Tylenchina</taxon>
        <taxon>Tylenchomorpha</taxon>
        <taxon>Tylenchoidea</taxon>
        <taxon>Meloidogynidae</taxon>
        <taxon>Meloidogyninae</taxon>
        <taxon>Meloidogyne</taxon>
        <taxon>Meloidogyne incognita group</taxon>
    </lineage>
</organism>
<protein>
    <submittedName>
        <fullName evidence="8">Endonuclease/exonuclease/phosphatase domain-containing protein</fullName>
    </submittedName>
</protein>
<name>A0A914P0L5_MELIC</name>
<accession>A0A914P0L5</accession>
<feature type="transmembrane region" description="Helical" evidence="5">
    <location>
        <begin position="64"/>
        <end position="85"/>
    </location>
</feature>
<dbReference type="AlphaFoldDB" id="A0A914P0L5"/>
<dbReference type="PANTHER" id="PTHR33395:SF22">
    <property type="entry name" value="REVERSE TRANSCRIPTASE DOMAIN-CONTAINING PROTEIN"/>
    <property type="match status" value="1"/>
</dbReference>
<evidence type="ECO:0000256" key="4">
    <source>
        <dbReference type="ARBA" id="ARBA00023136"/>
    </source>
</evidence>
<dbReference type="GO" id="GO:0031012">
    <property type="term" value="C:extracellular matrix"/>
    <property type="evidence" value="ECO:0007669"/>
    <property type="project" value="TreeGrafter"/>
</dbReference>
<sequence>MNFIVLFTYKNSCDCLIQVWVVYLIRIPFYLQIAGSPLFHFAIMIERVLATFYVKIYENQGKKIGVISTIIVWIFTLMFGFYVYITSSMDVNTFSHPMVYLTLTSIYNSQLLIDIHSFFLILVICSMTNKTNEMKLILDKHKIGIACITETWLNKNNTIYNDFCFNNQFQPLFAHREKRKGGGCAILLSNDLTFRCVFQGSKFQCELICIKLLIAQPILIICIYRPPDCTVKNTRKLLKYIYNLLSTTKRYIILGDFNSPNVDWNILTASDKIGKVLLEFINQTNAIQKVNKPTREKSILDLVLSFPDKLVSTNVIENFSTSDHNMVKFKVCINERCKRIKQSKVLVRNINKKNLNECSKNLSSINWDYILPYYFSIEEKYSKLTTCLLGVYDKVMPLRPINKIIKEKYSRDITDLYNRKLLTYNELKKTPSNMDIKLKYKIISKQLKTKIQSHHLKNEKIAISKGYNSIHKFIKRKIGDNGYITFLTDSNDRIYKDNLEKSNILAKTFLTNFSHKELQDEVITENNELSMQDLDLDVIQIRDLLRKLPNKNSTSPDGIPYILLKHSAEELAPVLTEIFRIILDSGSIPKIWRTSIIIPIHKKGDKSDPNNYRPISLT</sequence>
<feature type="transmembrane region" description="Helical" evidence="5">
    <location>
        <begin position="105"/>
        <end position="125"/>
    </location>
</feature>
<keyword evidence="2 5" id="KW-0812">Transmembrane</keyword>
<reference evidence="8" key="1">
    <citation type="submission" date="2022-11" db="UniProtKB">
        <authorList>
            <consortium name="WormBaseParasite"/>
        </authorList>
    </citation>
    <scope>IDENTIFICATION</scope>
</reference>
<feature type="domain" description="Endonuclease/exonuclease/phosphatase" evidence="6">
    <location>
        <begin position="218"/>
        <end position="327"/>
    </location>
</feature>
<dbReference type="PANTHER" id="PTHR33395">
    <property type="entry name" value="TRANSCRIPTASE, PUTATIVE-RELATED-RELATED"/>
    <property type="match status" value="1"/>
</dbReference>
<evidence type="ECO:0000256" key="2">
    <source>
        <dbReference type="ARBA" id="ARBA00022692"/>
    </source>
</evidence>
<dbReference type="Pfam" id="PF14529">
    <property type="entry name" value="Exo_endo_phos_2"/>
    <property type="match status" value="1"/>
</dbReference>
<dbReference type="GO" id="GO:0007508">
    <property type="term" value="P:larval heart development"/>
    <property type="evidence" value="ECO:0007669"/>
    <property type="project" value="TreeGrafter"/>
</dbReference>
<evidence type="ECO:0000313" key="7">
    <source>
        <dbReference type="Proteomes" id="UP000887563"/>
    </source>
</evidence>
<evidence type="ECO:0000256" key="1">
    <source>
        <dbReference type="ARBA" id="ARBA00004141"/>
    </source>
</evidence>
<evidence type="ECO:0000256" key="3">
    <source>
        <dbReference type="ARBA" id="ARBA00022989"/>
    </source>
</evidence>
<dbReference type="Gene3D" id="3.60.10.10">
    <property type="entry name" value="Endonuclease/exonuclease/phosphatase"/>
    <property type="match status" value="1"/>
</dbReference>
<feature type="transmembrane region" description="Helical" evidence="5">
    <location>
        <begin position="20"/>
        <end position="43"/>
    </location>
</feature>
<dbReference type="InterPro" id="IPR005135">
    <property type="entry name" value="Endo/exonuclease/phosphatase"/>
</dbReference>
<proteinExistence type="predicted"/>
<dbReference type="GO" id="GO:0016020">
    <property type="term" value="C:membrane"/>
    <property type="evidence" value="ECO:0007669"/>
    <property type="project" value="UniProtKB-SubCell"/>
</dbReference>
<dbReference type="Pfam" id="PF10292">
    <property type="entry name" value="7TM_GPCR_Srab"/>
    <property type="match status" value="1"/>
</dbReference>
<dbReference type="Proteomes" id="UP000887563">
    <property type="component" value="Unplaced"/>
</dbReference>
<evidence type="ECO:0000256" key="5">
    <source>
        <dbReference type="SAM" id="Phobius"/>
    </source>
</evidence>
<evidence type="ECO:0000259" key="6">
    <source>
        <dbReference type="Pfam" id="PF14529"/>
    </source>
</evidence>
<dbReference type="SUPFAM" id="SSF56219">
    <property type="entry name" value="DNase I-like"/>
    <property type="match status" value="1"/>
</dbReference>